<evidence type="ECO:0000313" key="2">
    <source>
        <dbReference type="EMBL" id="CAK8054529.1"/>
    </source>
</evidence>
<dbReference type="InterPro" id="IPR046698">
    <property type="entry name" value="PedC-like"/>
</dbReference>
<evidence type="ECO:0000313" key="3">
    <source>
        <dbReference type="Proteomes" id="UP001314241"/>
    </source>
</evidence>
<evidence type="ECO:0000256" key="1">
    <source>
        <dbReference type="SAM" id="MobiDB-lite"/>
    </source>
</evidence>
<proteinExistence type="predicted"/>
<dbReference type="EMBL" id="CAWVOH010000002">
    <property type="protein sequence ID" value="CAK8054529.1"/>
    <property type="molecule type" value="Genomic_DNA"/>
</dbReference>
<organism evidence="2 3">
    <name type="scientific">Eupransor demetentiae</name>
    <dbReference type="NCBI Taxonomy" id="3109584"/>
    <lineage>
        <taxon>Bacteria</taxon>
        <taxon>Bacillati</taxon>
        <taxon>Bacillota</taxon>
        <taxon>Bacilli</taxon>
        <taxon>Lactobacillales</taxon>
        <taxon>Lactobacillaceae</taxon>
        <taxon>Eupransor</taxon>
    </lineage>
</organism>
<dbReference type="Gene3D" id="3.40.30.10">
    <property type="entry name" value="Glutaredoxin"/>
    <property type="match status" value="1"/>
</dbReference>
<feature type="region of interest" description="Disordered" evidence="1">
    <location>
        <begin position="139"/>
        <end position="162"/>
    </location>
</feature>
<gene>
    <name evidence="2" type="ORF">R54876_GBNLAHCA_01099</name>
</gene>
<sequence length="162" mass="18005">MKFKNLALTSLAVAGTAFVIARVIRRKPITDDEIKQLGIDPAEFRENIALTKELSLSDLEEKLDGGESFDLFIGSDDCPFCRYFSRTLKHALEKRESAEPVYHFDLHGAQEAGMSADQVAKLKDRLAFKTIPHTMTIKAGHGADSRSGSRTSMADLNELFKD</sequence>
<name>A0ABM9N5P5_9LACO</name>
<dbReference type="RefSeq" id="WP_349642077.1">
    <property type="nucleotide sequence ID" value="NZ_CAWVOH010000002.1"/>
</dbReference>
<dbReference type="Pfam" id="PF20207">
    <property type="entry name" value="DUF6568"/>
    <property type="match status" value="1"/>
</dbReference>
<reference evidence="2 3" key="1">
    <citation type="submission" date="2024-01" db="EMBL/GenBank/DDBJ databases">
        <authorList>
            <person name="Botero Cardona J."/>
        </authorList>
    </citation>
    <scope>NUCLEOTIDE SEQUENCE [LARGE SCALE GENOMIC DNA]</scope>
    <source>
        <strain evidence="2 3">LMG 33000</strain>
    </source>
</reference>
<keyword evidence="3" id="KW-1185">Reference proteome</keyword>
<dbReference type="InterPro" id="IPR036249">
    <property type="entry name" value="Thioredoxin-like_sf"/>
</dbReference>
<comment type="caution">
    <text evidence="2">The sequence shown here is derived from an EMBL/GenBank/DDBJ whole genome shotgun (WGS) entry which is preliminary data.</text>
</comment>
<dbReference type="SUPFAM" id="SSF52833">
    <property type="entry name" value="Thioredoxin-like"/>
    <property type="match status" value="1"/>
</dbReference>
<protein>
    <recommendedName>
        <fullName evidence="4">Thioredoxin</fullName>
    </recommendedName>
</protein>
<dbReference type="Proteomes" id="UP001314241">
    <property type="component" value="Unassembled WGS sequence"/>
</dbReference>
<evidence type="ECO:0008006" key="4">
    <source>
        <dbReference type="Google" id="ProtNLM"/>
    </source>
</evidence>
<accession>A0ABM9N5P5</accession>